<evidence type="ECO:0000256" key="2">
    <source>
        <dbReference type="ARBA" id="ARBA00004173"/>
    </source>
</evidence>
<comment type="caution">
    <text evidence="10">The sequence shown here is derived from an EMBL/GenBank/DDBJ whole genome shotgun (WGS) entry which is preliminary data.</text>
</comment>
<evidence type="ECO:0000256" key="6">
    <source>
        <dbReference type="ARBA" id="ARBA00022737"/>
    </source>
</evidence>
<evidence type="ECO:0000256" key="7">
    <source>
        <dbReference type="ARBA" id="ARBA00022982"/>
    </source>
</evidence>
<keyword evidence="4" id="KW-0813">Transport</keyword>
<protein>
    <submittedName>
        <fullName evidence="10">Ndufa8, NADH-ubiquinone oxidoreductase complex I 19kd subunit</fullName>
    </submittedName>
</protein>
<evidence type="ECO:0000256" key="1">
    <source>
        <dbReference type="ARBA" id="ARBA00003195"/>
    </source>
</evidence>
<sequence>MTLEARDYLGLLWNPLDTVSDKMAGDLPGYDNLPYHEWVDPTPPPENIKDVPNVGATSAVLTSAAYALGAHCKKYNEDFMLCKNENNDPAHCLKEGAKVTRCSIDLMTKLRANCREQLTKHWKCLELNNHRLFYCREEEEPLRACIFEKLGYKKEIPGAPKDEVPVHERTKRYYGHAKYTF</sequence>
<accession>A0A9W8ED49</accession>
<evidence type="ECO:0000256" key="8">
    <source>
        <dbReference type="ARBA" id="ARBA00023128"/>
    </source>
</evidence>
<evidence type="ECO:0000256" key="4">
    <source>
        <dbReference type="ARBA" id="ARBA00022448"/>
    </source>
</evidence>
<organism evidence="10 11">
    <name type="scientific">Dimargaris verticillata</name>
    <dbReference type="NCBI Taxonomy" id="2761393"/>
    <lineage>
        <taxon>Eukaryota</taxon>
        <taxon>Fungi</taxon>
        <taxon>Fungi incertae sedis</taxon>
        <taxon>Zoopagomycota</taxon>
        <taxon>Kickxellomycotina</taxon>
        <taxon>Dimargaritomycetes</taxon>
        <taxon>Dimargaritales</taxon>
        <taxon>Dimargaritaceae</taxon>
        <taxon>Dimargaris</taxon>
    </lineage>
</organism>
<comment type="similarity">
    <text evidence="3">Belongs to the complex I NDUFA8 subunit family.</text>
</comment>
<dbReference type="OrthoDB" id="276296at2759"/>
<evidence type="ECO:0000313" key="11">
    <source>
        <dbReference type="Proteomes" id="UP001151582"/>
    </source>
</evidence>
<keyword evidence="6" id="KW-0677">Repeat</keyword>
<dbReference type="PANTHER" id="PTHR13344">
    <property type="entry name" value="NADH-UBIQUINONE OXIDOREDUCTASE"/>
    <property type="match status" value="1"/>
</dbReference>
<keyword evidence="5" id="KW-0679">Respiratory chain</keyword>
<reference evidence="10" key="1">
    <citation type="submission" date="2022-07" db="EMBL/GenBank/DDBJ databases">
        <title>Phylogenomic reconstructions and comparative analyses of Kickxellomycotina fungi.</title>
        <authorList>
            <person name="Reynolds N.K."/>
            <person name="Stajich J.E."/>
            <person name="Barry K."/>
            <person name="Grigoriev I.V."/>
            <person name="Crous P."/>
            <person name="Smith M.E."/>
        </authorList>
    </citation>
    <scope>NUCLEOTIDE SEQUENCE</scope>
    <source>
        <strain evidence="10">RSA 567</strain>
    </source>
</reference>
<evidence type="ECO:0000313" key="10">
    <source>
        <dbReference type="EMBL" id="KAJ1981202.1"/>
    </source>
</evidence>
<keyword evidence="7" id="KW-0249">Electron transport</keyword>
<dbReference type="GO" id="GO:0006120">
    <property type="term" value="P:mitochondrial electron transport, NADH to ubiquinone"/>
    <property type="evidence" value="ECO:0007669"/>
    <property type="project" value="InterPro"/>
</dbReference>
<dbReference type="EMBL" id="JANBQB010000134">
    <property type="protein sequence ID" value="KAJ1981202.1"/>
    <property type="molecule type" value="Genomic_DNA"/>
</dbReference>
<dbReference type="PANTHER" id="PTHR13344:SF0">
    <property type="entry name" value="NADH DEHYDROGENASE [UBIQUINONE] 1 ALPHA SUBCOMPLEX SUBUNIT 8"/>
    <property type="match status" value="1"/>
</dbReference>
<evidence type="ECO:0000256" key="3">
    <source>
        <dbReference type="ARBA" id="ARBA00010705"/>
    </source>
</evidence>
<evidence type="ECO:0000256" key="5">
    <source>
        <dbReference type="ARBA" id="ARBA00022660"/>
    </source>
</evidence>
<proteinExistence type="inferred from homology"/>
<dbReference type="Proteomes" id="UP001151582">
    <property type="component" value="Unassembled WGS sequence"/>
</dbReference>
<dbReference type="PROSITE" id="PS51808">
    <property type="entry name" value="CHCH"/>
    <property type="match status" value="1"/>
</dbReference>
<comment type="subcellular location">
    <subcellularLocation>
        <location evidence="2">Mitochondrion</location>
    </subcellularLocation>
</comment>
<comment type="function">
    <text evidence="1">Accessory subunit of the mitochondrial membrane respiratory chain NADH dehydrogenase (Complex I), that is believed not to be involved in catalysis. Complex I functions in the transfer of electrons from NADH to the respiratory chain. The immediate electron acceptor for the enzyme is believed to be ubiquinone.</text>
</comment>
<keyword evidence="11" id="KW-1185">Reference proteome</keyword>
<keyword evidence="9" id="KW-1015">Disulfide bond</keyword>
<keyword evidence="8" id="KW-0496">Mitochondrion</keyword>
<gene>
    <name evidence="10" type="primary">NdufA8</name>
    <name evidence="10" type="ORF">H4R34_002161</name>
</gene>
<dbReference type="AlphaFoldDB" id="A0A9W8ED49"/>
<name>A0A9W8ED49_9FUNG</name>
<evidence type="ECO:0000256" key="9">
    <source>
        <dbReference type="ARBA" id="ARBA00023157"/>
    </source>
</evidence>
<dbReference type="GO" id="GO:0005739">
    <property type="term" value="C:mitochondrion"/>
    <property type="evidence" value="ECO:0007669"/>
    <property type="project" value="UniProtKB-SubCell"/>
</dbReference>
<dbReference type="InterPro" id="IPR016680">
    <property type="entry name" value="NDUFA8"/>
</dbReference>